<dbReference type="GeneID" id="25740966"/>
<gene>
    <name evidence="1" type="ORF">MNEG_8090</name>
</gene>
<dbReference type="PANTHER" id="PTHR45770">
    <property type="entry name" value="ATP-DEPENDENT 6-PHOSPHOFRUCTOKINASE 1"/>
    <property type="match status" value="1"/>
</dbReference>
<keyword evidence="2" id="KW-1185">Reference proteome</keyword>
<keyword evidence="1" id="KW-0418">Kinase</keyword>
<dbReference type="KEGG" id="mng:MNEG_8090"/>
<dbReference type="Proteomes" id="UP000054498">
    <property type="component" value="Unassembled WGS sequence"/>
</dbReference>
<dbReference type="EC" id="2.7.1.11" evidence="1"/>
<dbReference type="STRING" id="145388.A0A0D2KX50"/>
<protein>
    <submittedName>
        <fullName evidence="1">6-phosphofructokinase 7</fullName>
        <ecNumber evidence="1">2.7.1.11</ecNumber>
    </submittedName>
</protein>
<dbReference type="InterPro" id="IPR050929">
    <property type="entry name" value="PFKA"/>
</dbReference>
<dbReference type="Gene3D" id="3.40.50.460">
    <property type="entry name" value="Phosphofructokinase domain"/>
    <property type="match status" value="1"/>
</dbReference>
<dbReference type="OrthoDB" id="537915at2759"/>
<evidence type="ECO:0000313" key="2">
    <source>
        <dbReference type="Proteomes" id="UP000054498"/>
    </source>
</evidence>
<dbReference type="SUPFAM" id="SSF53784">
    <property type="entry name" value="Phosphofructokinase"/>
    <property type="match status" value="1"/>
</dbReference>
<reference evidence="1 2" key="1">
    <citation type="journal article" date="2013" name="BMC Genomics">
        <title>Reconstruction of the lipid metabolism for the microalga Monoraphidium neglectum from its genome sequence reveals characteristics suitable for biofuel production.</title>
        <authorList>
            <person name="Bogen C."/>
            <person name="Al-Dilaimi A."/>
            <person name="Albersmeier A."/>
            <person name="Wichmann J."/>
            <person name="Grundmann M."/>
            <person name="Rupp O."/>
            <person name="Lauersen K.J."/>
            <person name="Blifernez-Klassen O."/>
            <person name="Kalinowski J."/>
            <person name="Goesmann A."/>
            <person name="Mussgnug J.H."/>
            <person name="Kruse O."/>
        </authorList>
    </citation>
    <scope>NUCLEOTIDE SEQUENCE [LARGE SCALE GENOMIC DNA]</scope>
    <source>
        <strain evidence="1 2">SAG 48.87</strain>
    </source>
</reference>
<sequence length="119" mass="12600">MPQLHVKVDVPALLNHLRRLLDDRGHAVVCVAEGAGQHLLFKDDEPRPLDDAGNPVLRDIGAHLKGLFKGGALGEVDCKYIDPTYLVEATASGSADHVLAKTLGQHAADAAFAGFTGQL</sequence>
<evidence type="ECO:0000313" key="1">
    <source>
        <dbReference type="EMBL" id="KIY99873.1"/>
    </source>
</evidence>
<name>A0A0D2KX50_9CHLO</name>
<dbReference type="GO" id="GO:0003872">
    <property type="term" value="F:6-phosphofructokinase activity"/>
    <property type="evidence" value="ECO:0007669"/>
    <property type="project" value="UniProtKB-EC"/>
</dbReference>
<keyword evidence="1" id="KW-0808">Transferase</keyword>
<proteinExistence type="predicted"/>
<accession>A0A0D2KX50</accession>
<dbReference type="AlphaFoldDB" id="A0A0D2KX50"/>
<dbReference type="RefSeq" id="XP_013898893.1">
    <property type="nucleotide sequence ID" value="XM_014043439.1"/>
</dbReference>
<dbReference type="EMBL" id="KK101718">
    <property type="protein sequence ID" value="KIY99873.1"/>
    <property type="molecule type" value="Genomic_DNA"/>
</dbReference>
<organism evidence="1 2">
    <name type="scientific">Monoraphidium neglectum</name>
    <dbReference type="NCBI Taxonomy" id="145388"/>
    <lineage>
        <taxon>Eukaryota</taxon>
        <taxon>Viridiplantae</taxon>
        <taxon>Chlorophyta</taxon>
        <taxon>core chlorophytes</taxon>
        <taxon>Chlorophyceae</taxon>
        <taxon>CS clade</taxon>
        <taxon>Sphaeropleales</taxon>
        <taxon>Selenastraceae</taxon>
        <taxon>Monoraphidium</taxon>
    </lineage>
</organism>
<dbReference type="InterPro" id="IPR035966">
    <property type="entry name" value="PKF_sf"/>
</dbReference>